<sequence>MNEIQIRNLDLNLLLVFRVLMDEGSVNRAAEQLGRTPSAVSHALGRLRDQLGDPLLVRAGGTMQPSPRALALYQEIQPILARIERAVQPLAAFNPATSTRTFKISGPGLDIVATEIVRRMHGDAPESGLAWQPLSKETMGQIVSGEIDIAFGNANFPLPVGLKAKALPPLKRYVFARRGHPAAKRWTTESWMRWPHVVVRAPGATHGTVEERFESLGLKRRVGLHAASWSGIGAVLSNTDMLGNFVVLCLLGGAQDEDIQVFEPPEPLPDVSFRVMWKSELDGDPATQWLRNIVLATFDSLIDEADRCLAASDIIKPRQSGC</sequence>
<evidence type="ECO:0000259" key="5">
    <source>
        <dbReference type="PROSITE" id="PS50931"/>
    </source>
</evidence>
<dbReference type="AlphaFoldDB" id="A0A640W8P0"/>
<dbReference type="InterPro" id="IPR005119">
    <property type="entry name" value="LysR_subst-bd"/>
</dbReference>
<dbReference type="SUPFAM" id="SSF53850">
    <property type="entry name" value="Periplasmic binding protein-like II"/>
    <property type="match status" value="1"/>
</dbReference>
<dbReference type="RefSeq" id="WP_149437716.1">
    <property type="nucleotide sequence ID" value="NZ_VTPX01000020.1"/>
</dbReference>
<dbReference type="Pfam" id="PF00126">
    <property type="entry name" value="HTH_1"/>
    <property type="match status" value="1"/>
</dbReference>
<dbReference type="PANTHER" id="PTHR30118">
    <property type="entry name" value="HTH-TYPE TRANSCRIPTIONAL REGULATOR LEUO-RELATED"/>
    <property type="match status" value="1"/>
</dbReference>
<organism evidence="6 7">
    <name type="scientific">Salinicola corii</name>
    <dbReference type="NCBI Taxonomy" id="2606937"/>
    <lineage>
        <taxon>Bacteria</taxon>
        <taxon>Pseudomonadati</taxon>
        <taxon>Pseudomonadota</taxon>
        <taxon>Gammaproteobacteria</taxon>
        <taxon>Oceanospirillales</taxon>
        <taxon>Halomonadaceae</taxon>
        <taxon>Salinicola</taxon>
    </lineage>
</organism>
<dbReference type="PANTHER" id="PTHR30118:SF15">
    <property type="entry name" value="TRANSCRIPTIONAL REGULATORY PROTEIN"/>
    <property type="match status" value="1"/>
</dbReference>
<dbReference type="InterPro" id="IPR037402">
    <property type="entry name" value="YidZ_PBP2"/>
</dbReference>
<dbReference type="PROSITE" id="PS50931">
    <property type="entry name" value="HTH_LYSR"/>
    <property type="match status" value="1"/>
</dbReference>
<dbReference type="InterPro" id="IPR036390">
    <property type="entry name" value="WH_DNA-bd_sf"/>
</dbReference>
<dbReference type="CDD" id="cd08417">
    <property type="entry name" value="PBP2_Nitroaromatics_like"/>
    <property type="match status" value="1"/>
</dbReference>
<keyword evidence="2" id="KW-0805">Transcription regulation</keyword>
<dbReference type="InterPro" id="IPR036388">
    <property type="entry name" value="WH-like_DNA-bd_sf"/>
</dbReference>
<dbReference type="InterPro" id="IPR000847">
    <property type="entry name" value="LysR_HTH_N"/>
</dbReference>
<evidence type="ECO:0000256" key="2">
    <source>
        <dbReference type="ARBA" id="ARBA00023015"/>
    </source>
</evidence>
<dbReference type="Proteomes" id="UP000466024">
    <property type="component" value="Unassembled WGS sequence"/>
</dbReference>
<dbReference type="Pfam" id="PF03466">
    <property type="entry name" value="LysR_substrate"/>
    <property type="match status" value="1"/>
</dbReference>
<evidence type="ECO:0000256" key="3">
    <source>
        <dbReference type="ARBA" id="ARBA00023125"/>
    </source>
</evidence>
<evidence type="ECO:0000256" key="1">
    <source>
        <dbReference type="ARBA" id="ARBA00009437"/>
    </source>
</evidence>
<evidence type="ECO:0000313" key="7">
    <source>
        <dbReference type="Proteomes" id="UP000466024"/>
    </source>
</evidence>
<keyword evidence="4" id="KW-0804">Transcription</keyword>
<gene>
    <name evidence="6" type="ORF">F0A16_20395</name>
</gene>
<protein>
    <submittedName>
        <fullName evidence="6">LysR family transcriptional regulator</fullName>
    </submittedName>
</protein>
<dbReference type="SUPFAM" id="SSF46785">
    <property type="entry name" value="Winged helix' DNA-binding domain"/>
    <property type="match status" value="1"/>
</dbReference>
<accession>A0A640W8P0</accession>
<reference evidence="6 7" key="1">
    <citation type="submission" date="2019-08" db="EMBL/GenBank/DDBJ databases">
        <title>Bioinformatics analysis of the strain L3 and L5.</title>
        <authorList>
            <person name="Li X."/>
        </authorList>
    </citation>
    <scope>NUCLEOTIDE SEQUENCE [LARGE SCALE GENOMIC DNA]</scope>
    <source>
        <strain evidence="6 7">L3</strain>
    </source>
</reference>
<evidence type="ECO:0000256" key="4">
    <source>
        <dbReference type="ARBA" id="ARBA00023163"/>
    </source>
</evidence>
<comment type="caution">
    <text evidence="6">The sequence shown here is derived from an EMBL/GenBank/DDBJ whole genome shotgun (WGS) entry which is preliminary data.</text>
</comment>
<dbReference type="Gene3D" id="3.40.190.10">
    <property type="entry name" value="Periplasmic binding protein-like II"/>
    <property type="match status" value="2"/>
</dbReference>
<dbReference type="GO" id="GO:0003677">
    <property type="term" value="F:DNA binding"/>
    <property type="evidence" value="ECO:0007669"/>
    <property type="project" value="UniProtKB-KW"/>
</dbReference>
<dbReference type="InterPro" id="IPR050389">
    <property type="entry name" value="LysR-type_TF"/>
</dbReference>
<dbReference type="EMBL" id="VTPX01000020">
    <property type="protein sequence ID" value="KAA0015565.1"/>
    <property type="molecule type" value="Genomic_DNA"/>
</dbReference>
<dbReference type="Gene3D" id="1.10.10.10">
    <property type="entry name" value="Winged helix-like DNA-binding domain superfamily/Winged helix DNA-binding domain"/>
    <property type="match status" value="1"/>
</dbReference>
<name>A0A640W8P0_9GAMM</name>
<keyword evidence="7" id="KW-1185">Reference proteome</keyword>
<keyword evidence="3" id="KW-0238">DNA-binding</keyword>
<proteinExistence type="inferred from homology"/>
<comment type="similarity">
    <text evidence="1">Belongs to the LysR transcriptional regulatory family.</text>
</comment>
<feature type="domain" description="HTH lysR-type" evidence="5">
    <location>
        <begin position="9"/>
        <end position="66"/>
    </location>
</feature>
<dbReference type="GO" id="GO:0003700">
    <property type="term" value="F:DNA-binding transcription factor activity"/>
    <property type="evidence" value="ECO:0007669"/>
    <property type="project" value="InterPro"/>
</dbReference>
<evidence type="ECO:0000313" key="6">
    <source>
        <dbReference type="EMBL" id="KAA0015565.1"/>
    </source>
</evidence>